<dbReference type="PANTHER" id="PTHR43341">
    <property type="entry name" value="AMINO ACID PERMEASE"/>
    <property type="match status" value="1"/>
</dbReference>
<evidence type="ECO:0000256" key="8">
    <source>
        <dbReference type="SAM" id="Phobius"/>
    </source>
</evidence>
<feature type="transmembrane region" description="Helical" evidence="8">
    <location>
        <begin position="196"/>
        <end position="218"/>
    </location>
</feature>
<dbReference type="Gene3D" id="1.20.1740.10">
    <property type="entry name" value="Amino acid/polyamine transporter I"/>
    <property type="match status" value="1"/>
</dbReference>
<dbReference type="SUPFAM" id="SSF51197">
    <property type="entry name" value="Clavaminate synthase-like"/>
    <property type="match status" value="1"/>
</dbReference>
<dbReference type="GeneID" id="26307172"/>
<feature type="transmembrane region" description="Helical" evidence="8">
    <location>
        <begin position="480"/>
        <end position="502"/>
    </location>
</feature>
<reference evidence="11" key="1">
    <citation type="journal article" date="2014" name="Genome Announc.">
        <title>Draft Genome Sequence of the Yeast Pseudozyma antarctica Type Strain JCM10317, a Producer of the Glycolipid Biosurfactants, Mannosylerythritol Lipids.</title>
        <authorList>
            <person name="Saika A."/>
            <person name="Koike H."/>
            <person name="Hori T."/>
            <person name="Fukuoka T."/>
            <person name="Sato S."/>
            <person name="Habe H."/>
            <person name="Kitamoto D."/>
            <person name="Morita T."/>
        </authorList>
    </citation>
    <scope>NUCLEOTIDE SEQUENCE [LARGE SCALE GENOMIC DNA]</scope>
    <source>
        <strain evidence="11">JCM 10317</strain>
    </source>
</reference>
<evidence type="ECO:0000256" key="1">
    <source>
        <dbReference type="ARBA" id="ARBA00004141"/>
    </source>
</evidence>
<evidence type="ECO:0000256" key="2">
    <source>
        <dbReference type="ARBA" id="ARBA00022448"/>
    </source>
</evidence>
<dbReference type="HOGENOM" id="CLU_327602_0_0_1"/>
<feature type="transmembrane region" description="Helical" evidence="8">
    <location>
        <begin position="306"/>
        <end position="327"/>
    </location>
</feature>
<feature type="domain" description="JmjC" evidence="9">
    <location>
        <begin position="725"/>
        <end position="878"/>
    </location>
</feature>
<feature type="transmembrane region" description="Helical" evidence="8">
    <location>
        <begin position="508"/>
        <end position="528"/>
    </location>
</feature>
<keyword evidence="4" id="KW-0029">Amino-acid transport</keyword>
<dbReference type="RefSeq" id="XP_014653679.1">
    <property type="nucleotide sequence ID" value="XM_014798193.1"/>
</dbReference>
<keyword evidence="11" id="KW-1185">Reference proteome</keyword>
<gene>
    <name evidence="10" type="ORF">PAN0_041d6358</name>
</gene>
<evidence type="ECO:0000313" key="10">
    <source>
        <dbReference type="EMBL" id="GAK68124.1"/>
    </source>
</evidence>
<dbReference type="FunFam" id="1.20.1740.10:FF:000006">
    <property type="entry name" value="General amino acid permease"/>
    <property type="match status" value="1"/>
</dbReference>
<evidence type="ECO:0000256" key="5">
    <source>
        <dbReference type="ARBA" id="ARBA00022989"/>
    </source>
</evidence>
<feature type="region of interest" description="Disordered" evidence="7">
    <location>
        <begin position="1"/>
        <end position="26"/>
    </location>
</feature>
<feature type="transmembrane region" description="Helical" evidence="8">
    <location>
        <begin position="172"/>
        <end position="190"/>
    </location>
</feature>
<accession>A0A081CN78</accession>
<feature type="transmembrane region" description="Helical" evidence="8">
    <location>
        <begin position="434"/>
        <end position="459"/>
    </location>
</feature>
<keyword evidence="3 8" id="KW-0812">Transmembrane</keyword>
<evidence type="ECO:0000313" key="11">
    <source>
        <dbReference type="Proteomes" id="UP000053758"/>
    </source>
</evidence>
<organism evidence="10 11">
    <name type="scientific">Pseudozyma antarctica</name>
    <name type="common">Yeast</name>
    <name type="synonym">Candida antarctica</name>
    <dbReference type="NCBI Taxonomy" id="84753"/>
    <lineage>
        <taxon>Eukaryota</taxon>
        <taxon>Fungi</taxon>
        <taxon>Dikarya</taxon>
        <taxon>Basidiomycota</taxon>
        <taxon>Ustilaginomycotina</taxon>
        <taxon>Ustilaginomycetes</taxon>
        <taxon>Ustilaginales</taxon>
        <taxon>Ustilaginaceae</taxon>
        <taxon>Moesziomyces</taxon>
    </lineage>
</organism>
<sequence>MASTDGIASTPLSPDMEKSSIPSSDSYAKAAYNDPSAIERLGMDEHSPDGHVQRNLKQRHLSMIALGGTIGTGLFVGLGGSLANAGPVSTLIAYMIMGVVVYSMMVALGEVSTLLAVPGGFTHHATRFLDPSLGFALGWTYWYSYGITIPTEISASAIVIQYWDTTQSINPAAWISILLVLVIGVNALGVKYYGETEFWFCLIKVVAIIVLIITSLVIDLGGGPRGDRIGFRYWKDPGPMAQLFWQPDPVTGRPTGGISGAFGRFLAFWNVFVQSAFSFAGTEIIGVAVGEAENPRKNVPKAIKRVFWRILLFYVLAIFMVGLVVPYTDPRLLNGSSDASASPFVLAISNSGIRVLPHIVNAVLLVTTWSAANSDLYASSRTIYALALENKAPAFLRKCTKNGLPVWALVVTSLFGPLAYMSCGAGGAEQAFEYLYDISAISIIIAWIIILCTYARFYHGLKFHGIARNTLPYTAPFQPYLTYFGIIFLSLVLLFAGFTVFLNGQWSTSSFVTTYICIPMFVVLWLGWKFYHKTQFVSLSQMDFDTGRRQIDENEEAEKIKESQITRSTLERFWDWLITIPSHLATTIPLALGASRIMSVRRLLSISDGLPTSRFVHEFFLPKRPARFEALLSPTPSTDKVVWPALHKWSSLDANGRETLDGLKRPDSAQIIVPVEISRPNLGYNAAPGHWDRIEMPLALFVDAFVQGKIPWNNDGQAAQRQPVGYLAQFDLLSKAPSLAAEAPALPHTTAGPKGTNEQWRSNTWIGPPATYTPLHRDPYENIFAQVVGRKRIHLFAPHLAPYLYINQTGPQRNTSAIASEHDLLHPAHDRPLLSTALASEDAFVTELGPGDVLYIPKGWYHCVQSLSISASVNFWYL</sequence>
<dbReference type="Proteomes" id="UP000053758">
    <property type="component" value="Unassembled WGS sequence"/>
</dbReference>
<dbReference type="InterPro" id="IPR004841">
    <property type="entry name" value="AA-permease/SLC12A_dom"/>
</dbReference>
<dbReference type="PROSITE" id="PS51184">
    <property type="entry name" value="JMJC"/>
    <property type="match status" value="1"/>
</dbReference>
<evidence type="ECO:0000259" key="9">
    <source>
        <dbReference type="PROSITE" id="PS51184"/>
    </source>
</evidence>
<dbReference type="Gene3D" id="2.60.120.650">
    <property type="entry name" value="Cupin"/>
    <property type="match status" value="1"/>
</dbReference>
<dbReference type="Pfam" id="PF00324">
    <property type="entry name" value="AA_permease"/>
    <property type="match status" value="1"/>
</dbReference>
<dbReference type="AlphaFoldDB" id="A0A081CN78"/>
<dbReference type="GO" id="GO:0015171">
    <property type="term" value="F:amino acid transmembrane transporter activity"/>
    <property type="evidence" value="ECO:0007669"/>
    <property type="project" value="TreeGrafter"/>
</dbReference>
<dbReference type="GO" id="GO:0016020">
    <property type="term" value="C:membrane"/>
    <property type="evidence" value="ECO:0007669"/>
    <property type="project" value="UniProtKB-SubCell"/>
</dbReference>
<comment type="subcellular location">
    <subcellularLocation>
        <location evidence="1">Membrane</location>
        <topology evidence="1">Multi-pass membrane protein</topology>
    </subcellularLocation>
</comment>
<feature type="transmembrane region" description="Helical" evidence="8">
    <location>
        <begin position="406"/>
        <end position="428"/>
    </location>
</feature>
<feature type="transmembrane region" description="Helical" evidence="8">
    <location>
        <begin position="91"/>
        <end position="117"/>
    </location>
</feature>
<dbReference type="EMBL" id="DF830108">
    <property type="protein sequence ID" value="GAK68124.1"/>
    <property type="molecule type" value="Genomic_DNA"/>
</dbReference>
<proteinExistence type="predicted"/>
<name>A0A081CN78_PSEA2</name>
<dbReference type="InterPro" id="IPR003347">
    <property type="entry name" value="JmjC_dom"/>
</dbReference>
<dbReference type="InterPro" id="IPR050524">
    <property type="entry name" value="APC_YAT"/>
</dbReference>
<dbReference type="InterPro" id="IPR041667">
    <property type="entry name" value="Cupin_8"/>
</dbReference>
<feature type="compositionally biased region" description="Polar residues" evidence="7">
    <location>
        <begin position="1"/>
        <end position="12"/>
    </location>
</feature>
<dbReference type="PANTHER" id="PTHR43341:SF4">
    <property type="entry name" value="ARGININE PERMEASE CAN1-RELATED"/>
    <property type="match status" value="1"/>
</dbReference>
<evidence type="ECO:0000256" key="4">
    <source>
        <dbReference type="ARBA" id="ARBA00022970"/>
    </source>
</evidence>
<evidence type="ECO:0000256" key="6">
    <source>
        <dbReference type="ARBA" id="ARBA00023136"/>
    </source>
</evidence>
<feature type="transmembrane region" description="Helical" evidence="8">
    <location>
        <begin position="63"/>
        <end position="85"/>
    </location>
</feature>
<dbReference type="SMART" id="SM00558">
    <property type="entry name" value="JmjC"/>
    <property type="match status" value="1"/>
</dbReference>
<dbReference type="Pfam" id="PF13621">
    <property type="entry name" value="Cupin_8"/>
    <property type="match status" value="1"/>
</dbReference>
<keyword evidence="2" id="KW-0813">Transport</keyword>
<protein>
    <submittedName>
        <fullName evidence="10">Amino acid transporter</fullName>
    </submittedName>
</protein>
<dbReference type="PROSITE" id="PS00218">
    <property type="entry name" value="AMINO_ACID_PERMEASE_1"/>
    <property type="match status" value="1"/>
</dbReference>
<evidence type="ECO:0000256" key="7">
    <source>
        <dbReference type="SAM" id="MobiDB-lite"/>
    </source>
</evidence>
<evidence type="ECO:0000256" key="3">
    <source>
        <dbReference type="ARBA" id="ARBA00022692"/>
    </source>
</evidence>
<keyword evidence="5 8" id="KW-1133">Transmembrane helix</keyword>
<dbReference type="InterPro" id="IPR004840">
    <property type="entry name" value="Amino_acid_permease_CS"/>
</dbReference>
<keyword evidence="6 8" id="KW-0472">Membrane</keyword>